<name>A0ABS0Q7B0_9BACT</name>
<protein>
    <submittedName>
        <fullName evidence="3">Universal stress protein</fullName>
    </submittedName>
</protein>
<evidence type="ECO:0000313" key="4">
    <source>
        <dbReference type="Proteomes" id="UP000625631"/>
    </source>
</evidence>
<evidence type="ECO:0000259" key="2">
    <source>
        <dbReference type="Pfam" id="PF00582"/>
    </source>
</evidence>
<accession>A0ABS0Q7B0</accession>
<dbReference type="PRINTS" id="PR01438">
    <property type="entry name" value="UNVRSLSTRESS"/>
</dbReference>
<sequence>MVPNIVVLTDFSLAAERARAYAAVLAAPLDAELHLVHVFLPVPVVTEYGLVLPARDEDYVPETCRCLRHVAETMPVPTTAEVLEADWLGAIAQAREKYQPMLIVAGLTATNGFLDEWFSNRAAPLPRQTGCPLLLVPEHLPDTALHQPRRLALAVEDRPFRLVPAARVVAPLLEGLDLDVVAVTVLSEADSLGGWHGLRAAQHSDLTDGMASCGLHKVVGEEPAGPGILEAVHELEADLVALLDRGHGLAHKAFIGSVIDYVLRRTPVPVLLLSAHIPALVSDSVEKRAFIPVAH</sequence>
<evidence type="ECO:0000256" key="1">
    <source>
        <dbReference type="ARBA" id="ARBA00008791"/>
    </source>
</evidence>
<dbReference type="RefSeq" id="WP_198075195.1">
    <property type="nucleotide sequence ID" value="NZ_JAEDAE010000003.1"/>
</dbReference>
<dbReference type="InterPro" id="IPR006016">
    <property type="entry name" value="UspA"/>
</dbReference>
<feature type="domain" description="UspA" evidence="2">
    <location>
        <begin position="215"/>
        <end position="272"/>
    </location>
</feature>
<dbReference type="Pfam" id="PF00582">
    <property type="entry name" value="Usp"/>
    <property type="match status" value="2"/>
</dbReference>
<dbReference type="PANTHER" id="PTHR46268:SF6">
    <property type="entry name" value="UNIVERSAL STRESS PROTEIN UP12"/>
    <property type="match status" value="1"/>
</dbReference>
<gene>
    <name evidence="3" type="ORF">I7X13_08740</name>
</gene>
<dbReference type="CDD" id="cd00293">
    <property type="entry name" value="USP-like"/>
    <property type="match status" value="1"/>
</dbReference>
<dbReference type="PANTHER" id="PTHR46268">
    <property type="entry name" value="STRESS RESPONSE PROTEIN NHAX"/>
    <property type="match status" value="1"/>
</dbReference>
<dbReference type="EMBL" id="JAEDAE010000003">
    <property type="protein sequence ID" value="MBH8558131.1"/>
    <property type="molecule type" value="Genomic_DNA"/>
</dbReference>
<keyword evidence="4" id="KW-1185">Reference proteome</keyword>
<dbReference type="Proteomes" id="UP000625631">
    <property type="component" value="Unassembled WGS sequence"/>
</dbReference>
<comment type="similarity">
    <text evidence="1">Belongs to the universal stress protein A family.</text>
</comment>
<evidence type="ECO:0000313" key="3">
    <source>
        <dbReference type="EMBL" id="MBH8558131.1"/>
    </source>
</evidence>
<organism evidence="3 4">
    <name type="scientific">Hymenobacter negativus</name>
    <dbReference type="NCBI Taxonomy" id="2795026"/>
    <lineage>
        <taxon>Bacteria</taxon>
        <taxon>Pseudomonadati</taxon>
        <taxon>Bacteroidota</taxon>
        <taxon>Cytophagia</taxon>
        <taxon>Cytophagales</taxon>
        <taxon>Hymenobacteraceae</taxon>
        <taxon>Hymenobacter</taxon>
    </lineage>
</organism>
<comment type="caution">
    <text evidence="3">The sequence shown here is derived from an EMBL/GenBank/DDBJ whole genome shotgun (WGS) entry which is preliminary data.</text>
</comment>
<dbReference type="SUPFAM" id="SSF52402">
    <property type="entry name" value="Adenine nucleotide alpha hydrolases-like"/>
    <property type="match status" value="2"/>
</dbReference>
<reference evidence="3 4" key="1">
    <citation type="submission" date="2020-12" db="EMBL/GenBank/DDBJ databases">
        <title>Hymenobacter sp.</title>
        <authorList>
            <person name="Kim M.K."/>
        </authorList>
    </citation>
    <scope>NUCLEOTIDE SEQUENCE [LARGE SCALE GENOMIC DNA]</scope>
    <source>
        <strain evidence="3 4">BT442</strain>
    </source>
</reference>
<dbReference type="Gene3D" id="3.40.50.12370">
    <property type="match status" value="1"/>
</dbReference>
<feature type="domain" description="UspA" evidence="2">
    <location>
        <begin position="1"/>
        <end position="137"/>
    </location>
</feature>
<proteinExistence type="inferred from homology"/>
<dbReference type="InterPro" id="IPR006015">
    <property type="entry name" value="Universal_stress_UspA"/>
</dbReference>